<organism evidence="2 3">
    <name type="scientific">Actinoallomurus iriomotensis</name>
    <dbReference type="NCBI Taxonomy" id="478107"/>
    <lineage>
        <taxon>Bacteria</taxon>
        <taxon>Bacillati</taxon>
        <taxon>Actinomycetota</taxon>
        <taxon>Actinomycetes</taxon>
        <taxon>Streptosporangiales</taxon>
        <taxon>Thermomonosporaceae</taxon>
        <taxon>Actinoallomurus</taxon>
    </lineage>
</organism>
<sequence length="81" mass="8341">MLTTTCVPARCPATHGDRPIEGSSSISGAGRHIVPRDGTQADATMAVAAAKAAAPGRRDLSFDDRVAVFLWAADPLGPSRP</sequence>
<dbReference type="Proteomes" id="UP001165135">
    <property type="component" value="Unassembled WGS sequence"/>
</dbReference>
<name>A0A9W6VKX2_9ACTN</name>
<dbReference type="AlphaFoldDB" id="A0A9W6VKX2"/>
<gene>
    <name evidence="2" type="ORF">Airi01_040400</name>
</gene>
<evidence type="ECO:0000256" key="1">
    <source>
        <dbReference type="SAM" id="MobiDB-lite"/>
    </source>
</evidence>
<proteinExistence type="predicted"/>
<accession>A0A9W6VKX2</accession>
<comment type="caution">
    <text evidence="2">The sequence shown here is derived from an EMBL/GenBank/DDBJ whole genome shotgun (WGS) entry which is preliminary data.</text>
</comment>
<feature type="region of interest" description="Disordered" evidence="1">
    <location>
        <begin position="12"/>
        <end position="35"/>
    </location>
</feature>
<evidence type="ECO:0000313" key="2">
    <source>
        <dbReference type="EMBL" id="GLY75773.1"/>
    </source>
</evidence>
<reference evidence="2" key="1">
    <citation type="submission" date="2023-03" db="EMBL/GenBank/DDBJ databases">
        <title>Actinoallomurus iriomotensis NBRC 103681.</title>
        <authorList>
            <person name="Ichikawa N."/>
            <person name="Sato H."/>
            <person name="Tonouchi N."/>
        </authorList>
    </citation>
    <scope>NUCLEOTIDE SEQUENCE</scope>
    <source>
        <strain evidence="2">NBRC 103681</strain>
    </source>
</reference>
<dbReference type="EMBL" id="BSTJ01000004">
    <property type="protein sequence ID" value="GLY75773.1"/>
    <property type="molecule type" value="Genomic_DNA"/>
</dbReference>
<protein>
    <submittedName>
        <fullName evidence="2">Uncharacterized protein</fullName>
    </submittedName>
</protein>
<evidence type="ECO:0000313" key="3">
    <source>
        <dbReference type="Proteomes" id="UP001165135"/>
    </source>
</evidence>